<accession>A0ACD3ZQ41</accession>
<name>A0ACD3ZQ41_FUSSC</name>
<evidence type="ECO:0000313" key="1">
    <source>
        <dbReference type="EMBL" id="UPL03341.1"/>
    </source>
</evidence>
<keyword evidence="2" id="KW-1185">Reference proteome</keyword>
<dbReference type="EMBL" id="CP090041">
    <property type="protein sequence ID" value="UPL03341.1"/>
    <property type="molecule type" value="Genomic_DNA"/>
</dbReference>
<dbReference type="Proteomes" id="UP000830768">
    <property type="component" value="Chromosome 13"/>
</dbReference>
<reference evidence="1" key="1">
    <citation type="submission" date="2021-11" db="EMBL/GenBank/DDBJ databases">
        <title>Fusarium solani-melongenae Genome sequencing and assembly.</title>
        <authorList>
            <person name="Xie S."/>
            <person name="Huang L."/>
            <person name="Zhang X."/>
        </authorList>
    </citation>
    <scope>NUCLEOTIDE SEQUENCE</scope>
    <source>
        <strain evidence="1">CRI 24-3</strain>
    </source>
</reference>
<organism evidence="1 2">
    <name type="scientific">Fusarium solani subsp. cucurbitae</name>
    <name type="common">Neocosmosporum cucurbitae</name>
    <dbReference type="NCBI Taxonomy" id="2747967"/>
    <lineage>
        <taxon>Eukaryota</taxon>
        <taxon>Fungi</taxon>
        <taxon>Dikarya</taxon>
        <taxon>Ascomycota</taxon>
        <taxon>Pezizomycotina</taxon>
        <taxon>Sordariomycetes</taxon>
        <taxon>Hypocreomycetidae</taxon>
        <taxon>Hypocreales</taxon>
        <taxon>Nectriaceae</taxon>
        <taxon>Fusarium</taxon>
        <taxon>Fusarium solani species complex</taxon>
    </lineage>
</organism>
<proteinExistence type="predicted"/>
<sequence>MPPRLRGSTLCHPLEMSRLRADLGGRVVEATLLRPGLPTDLDERASSPLTLGLFFTVVPLLFVPRLSLLLPSLLFLSVLPHFSNLRLAQKDSRSSPPVHQHRSQEQRPQPSTFNMSSPREHWGLSCPNGGKFYICEEDDTQFVGCCVSDPCGTNKGKCPDGDLRATTFDKDLYAELPAQDCDSSQGTDNWYTCAFLDPPFLGCCSQNACGSGCPRNRLVGAKLSEIENNRLDFLEPRANTTETTASTATSTSSSTSEPTSDSDDSGLSTGATAGIAVGAAVGGLLVIALLAWIFWWKPRQKKKNGQEFQSVPAHPPMAGQPGTPGTFNTQPTFPVQSPMSTYQPSFSAASPNPAPHYPSGVSSMDQFKYSPQAAQFEQHQPYGHYPDGTVPATSPGLPAYGQQYPPQMAPVMEMDATPTVAHEMGTGQEHQVASHSPAPENKHGEGLGISK</sequence>
<evidence type="ECO:0000313" key="2">
    <source>
        <dbReference type="Proteomes" id="UP000830768"/>
    </source>
</evidence>
<protein>
    <submittedName>
        <fullName evidence="1">Uncharacterized protein</fullName>
    </submittedName>
</protein>
<gene>
    <name evidence="1" type="ORF">LCI18_014275</name>
</gene>